<evidence type="ECO:0000313" key="3">
    <source>
        <dbReference type="EnsemblPlants" id="Zm00001eb262650_P001"/>
    </source>
</evidence>
<feature type="compositionally biased region" description="Basic and acidic residues" evidence="1">
    <location>
        <begin position="51"/>
        <end position="61"/>
    </location>
</feature>
<keyword evidence="4" id="KW-1185">Reference proteome</keyword>
<dbReference type="EMBL" id="CM000782">
    <property type="protein sequence ID" value="AQK78908.1"/>
    <property type="molecule type" value="Genomic_DNA"/>
</dbReference>
<dbReference type="EnsemblPlants" id="Zm00001eb262650_T001">
    <property type="protein sequence ID" value="Zm00001eb262650_P001"/>
    <property type="gene ID" value="Zm00001eb262650"/>
</dbReference>
<sequence>MRISTGTTTSNPVPWCTLDREKNDGDWRLKDEKDQITLKFLVGETTSNDKLEVATTEDRTRRSWSSGTRKRRATSSSSTRARRARWTSAC</sequence>
<proteinExistence type="predicted"/>
<evidence type="ECO:0000313" key="4">
    <source>
        <dbReference type="Proteomes" id="UP000007305"/>
    </source>
</evidence>
<feature type="compositionally biased region" description="Basic residues" evidence="1">
    <location>
        <begin position="80"/>
        <end position="90"/>
    </location>
</feature>
<feature type="region of interest" description="Disordered" evidence="1">
    <location>
        <begin position="51"/>
        <end position="90"/>
    </location>
</feature>
<name>A0A1D6LG63_MAIZE</name>
<dbReference type="Proteomes" id="UP000007305">
    <property type="component" value="Chromosome 6"/>
</dbReference>
<reference evidence="3" key="4">
    <citation type="submission" date="2021-05" db="UniProtKB">
        <authorList>
            <consortium name="EnsemblPlants"/>
        </authorList>
    </citation>
    <scope>IDENTIFICATION</scope>
    <source>
        <strain evidence="3">cv. B73</strain>
    </source>
</reference>
<organism evidence="3 4">
    <name type="scientific">Zea mays</name>
    <name type="common">Maize</name>
    <dbReference type="NCBI Taxonomy" id="4577"/>
    <lineage>
        <taxon>Eukaryota</taxon>
        <taxon>Viridiplantae</taxon>
        <taxon>Streptophyta</taxon>
        <taxon>Embryophyta</taxon>
        <taxon>Tracheophyta</taxon>
        <taxon>Spermatophyta</taxon>
        <taxon>Magnoliopsida</taxon>
        <taxon>Liliopsida</taxon>
        <taxon>Poales</taxon>
        <taxon>Poaceae</taxon>
        <taxon>PACMAD clade</taxon>
        <taxon>Panicoideae</taxon>
        <taxon>Andropogonodae</taxon>
        <taxon>Andropogoneae</taxon>
        <taxon>Tripsacinae</taxon>
        <taxon>Zea</taxon>
    </lineage>
</organism>
<protein>
    <submittedName>
        <fullName evidence="2 3">Uncharacterized protein</fullName>
    </submittedName>
</protein>
<reference evidence="2" key="2">
    <citation type="submission" date="2015-12" db="EMBL/GenBank/DDBJ databases">
        <title>Update maize B73 reference genome by single molecule sequencing technologies.</title>
        <authorList>
            <consortium name="Maize Genome Sequencing Project"/>
            <person name="Ware D."/>
        </authorList>
    </citation>
    <scope>NUCLEOTIDE SEQUENCE</scope>
    <source>
        <tissue evidence="2">Seedling</tissue>
    </source>
</reference>
<accession>A0A1D6LG63</accession>
<reference evidence="4" key="1">
    <citation type="journal article" date="2009" name="Science">
        <title>The B73 maize genome: complexity, diversity, and dynamics.</title>
        <authorList>
            <person name="Schnable P.S."/>
            <person name="Ware D."/>
            <person name="Fulton R.S."/>
            <person name="Stein J.C."/>
            <person name="Wei F."/>
            <person name="Pasternak S."/>
            <person name="Liang C."/>
            <person name="Zhang J."/>
            <person name="Fulton L."/>
            <person name="Graves T.A."/>
            <person name="Minx P."/>
            <person name="Reily A.D."/>
            <person name="Courtney L."/>
            <person name="Kruchowski S.S."/>
            <person name="Tomlinson C."/>
            <person name="Strong C."/>
            <person name="Delehaunty K."/>
            <person name="Fronick C."/>
            <person name="Courtney B."/>
            <person name="Rock S.M."/>
            <person name="Belter E."/>
            <person name="Du F."/>
            <person name="Kim K."/>
            <person name="Abbott R.M."/>
            <person name="Cotton M."/>
            <person name="Levy A."/>
            <person name="Marchetto P."/>
            <person name="Ochoa K."/>
            <person name="Jackson S.M."/>
            <person name="Gillam B."/>
            <person name="Chen W."/>
            <person name="Yan L."/>
            <person name="Higginbotham J."/>
            <person name="Cardenas M."/>
            <person name="Waligorski J."/>
            <person name="Applebaum E."/>
            <person name="Phelps L."/>
            <person name="Falcone J."/>
            <person name="Kanchi K."/>
            <person name="Thane T."/>
            <person name="Scimone A."/>
            <person name="Thane N."/>
            <person name="Henke J."/>
            <person name="Wang T."/>
            <person name="Ruppert J."/>
            <person name="Shah N."/>
            <person name="Rotter K."/>
            <person name="Hodges J."/>
            <person name="Ingenthron E."/>
            <person name="Cordes M."/>
            <person name="Kohlberg S."/>
            <person name="Sgro J."/>
            <person name="Delgado B."/>
            <person name="Mead K."/>
            <person name="Chinwalla A."/>
            <person name="Leonard S."/>
            <person name="Crouse K."/>
            <person name="Collura K."/>
            <person name="Kudrna D."/>
            <person name="Currie J."/>
            <person name="He R."/>
            <person name="Angelova A."/>
            <person name="Rajasekar S."/>
            <person name="Mueller T."/>
            <person name="Lomeli R."/>
            <person name="Scara G."/>
            <person name="Ko A."/>
            <person name="Delaney K."/>
            <person name="Wissotski M."/>
            <person name="Lopez G."/>
            <person name="Campos D."/>
            <person name="Braidotti M."/>
            <person name="Ashley E."/>
            <person name="Golser W."/>
            <person name="Kim H."/>
            <person name="Lee S."/>
            <person name="Lin J."/>
            <person name="Dujmic Z."/>
            <person name="Kim W."/>
            <person name="Talag J."/>
            <person name="Zuccolo A."/>
            <person name="Fan C."/>
            <person name="Sebastian A."/>
            <person name="Kramer M."/>
            <person name="Spiegel L."/>
            <person name="Nascimento L."/>
            <person name="Zutavern T."/>
            <person name="Miller B."/>
            <person name="Ambroise C."/>
            <person name="Muller S."/>
            <person name="Spooner W."/>
            <person name="Narechania A."/>
            <person name="Ren L."/>
            <person name="Wei S."/>
            <person name="Kumari S."/>
            <person name="Faga B."/>
            <person name="Levy M.J."/>
            <person name="McMahan L."/>
            <person name="Van Buren P."/>
            <person name="Vaughn M.W."/>
            <person name="Ying K."/>
            <person name="Yeh C.-T."/>
            <person name="Emrich S.J."/>
            <person name="Jia Y."/>
            <person name="Kalyanaraman A."/>
            <person name="Hsia A.-P."/>
            <person name="Barbazuk W.B."/>
            <person name="Baucom R.S."/>
            <person name="Brutnell T.P."/>
            <person name="Carpita N.C."/>
            <person name="Chaparro C."/>
            <person name="Chia J.-M."/>
            <person name="Deragon J.-M."/>
            <person name="Estill J.C."/>
            <person name="Fu Y."/>
            <person name="Jeddeloh J.A."/>
            <person name="Han Y."/>
            <person name="Lee H."/>
            <person name="Li P."/>
            <person name="Lisch D.R."/>
            <person name="Liu S."/>
            <person name="Liu Z."/>
            <person name="Nagel D.H."/>
            <person name="McCann M.C."/>
            <person name="SanMiguel P."/>
            <person name="Myers A.M."/>
            <person name="Nettleton D."/>
            <person name="Nguyen J."/>
            <person name="Penning B.W."/>
            <person name="Ponnala L."/>
            <person name="Schneider K.L."/>
            <person name="Schwartz D.C."/>
            <person name="Sharma A."/>
            <person name="Soderlund C."/>
            <person name="Springer N.M."/>
            <person name="Sun Q."/>
            <person name="Wang H."/>
            <person name="Waterman M."/>
            <person name="Westerman R."/>
            <person name="Wolfgruber T.K."/>
            <person name="Yang L."/>
            <person name="Yu Y."/>
            <person name="Zhang L."/>
            <person name="Zhou S."/>
            <person name="Zhu Q."/>
            <person name="Bennetzen J.L."/>
            <person name="Dawe R.K."/>
            <person name="Jiang J."/>
            <person name="Jiang N."/>
            <person name="Presting G.G."/>
            <person name="Wessler S.R."/>
            <person name="Aluru S."/>
            <person name="Martienssen R.A."/>
            <person name="Clifton S.W."/>
            <person name="McCombie W.R."/>
            <person name="Wing R.A."/>
            <person name="Wilson R.K."/>
        </authorList>
    </citation>
    <scope>NUCLEOTIDE SEQUENCE [LARGE SCALE GENOMIC DNA]</scope>
    <source>
        <strain evidence="4">cv. B73</strain>
    </source>
</reference>
<dbReference type="AlphaFoldDB" id="A0A1D6LG63"/>
<gene>
    <name evidence="2" type="ORF">ZEAMMB73_Zm00001d035363</name>
</gene>
<evidence type="ECO:0000313" key="2">
    <source>
        <dbReference type="EMBL" id="AQK78908.1"/>
    </source>
</evidence>
<evidence type="ECO:0000256" key="1">
    <source>
        <dbReference type="SAM" id="MobiDB-lite"/>
    </source>
</evidence>
<reference evidence="3" key="3">
    <citation type="submission" date="2019-07" db="EMBL/GenBank/DDBJ databases">
        <authorList>
            <person name="Seetharam A."/>
            <person name="Woodhouse M."/>
            <person name="Cannon E."/>
        </authorList>
    </citation>
    <scope>NUCLEOTIDE SEQUENCE [LARGE SCALE GENOMIC DNA]</scope>
    <source>
        <strain evidence="3">cv. B73</strain>
    </source>
</reference>
<dbReference type="Gramene" id="Zm00001eb262650_T001">
    <property type="protein sequence ID" value="Zm00001eb262650_P001"/>
    <property type="gene ID" value="Zm00001eb262650"/>
</dbReference>